<comment type="caution">
    <text evidence="1">The sequence shown here is derived from an EMBL/GenBank/DDBJ whole genome shotgun (WGS) entry which is preliminary data.</text>
</comment>
<organism evidence="1 2">
    <name type="scientific">Mycena albidolilacea</name>
    <dbReference type="NCBI Taxonomy" id="1033008"/>
    <lineage>
        <taxon>Eukaryota</taxon>
        <taxon>Fungi</taxon>
        <taxon>Dikarya</taxon>
        <taxon>Basidiomycota</taxon>
        <taxon>Agaricomycotina</taxon>
        <taxon>Agaricomycetes</taxon>
        <taxon>Agaricomycetidae</taxon>
        <taxon>Agaricales</taxon>
        <taxon>Marasmiineae</taxon>
        <taxon>Mycenaceae</taxon>
        <taxon>Mycena</taxon>
    </lineage>
</organism>
<evidence type="ECO:0000313" key="2">
    <source>
        <dbReference type="Proteomes" id="UP001218218"/>
    </source>
</evidence>
<evidence type="ECO:0000313" key="1">
    <source>
        <dbReference type="EMBL" id="KAJ7315339.1"/>
    </source>
</evidence>
<dbReference type="SUPFAM" id="SSF48264">
    <property type="entry name" value="Cytochrome P450"/>
    <property type="match status" value="1"/>
</dbReference>
<dbReference type="GO" id="GO:0016705">
    <property type="term" value="F:oxidoreductase activity, acting on paired donors, with incorporation or reduction of molecular oxygen"/>
    <property type="evidence" value="ECO:0007669"/>
    <property type="project" value="InterPro"/>
</dbReference>
<dbReference type="EMBL" id="JARIHO010000062">
    <property type="protein sequence ID" value="KAJ7315339.1"/>
    <property type="molecule type" value="Genomic_DNA"/>
</dbReference>
<dbReference type="Gene3D" id="1.10.630.10">
    <property type="entry name" value="Cytochrome P450"/>
    <property type="match status" value="1"/>
</dbReference>
<accession>A0AAD6ZCB4</accession>
<evidence type="ECO:0008006" key="3">
    <source>
        <dbReference type="Google" id="ProtNLM"/>
    </source>
</evidence>
<dbReference type="Pfam" id="PF00067">
    <property type="entry name" value="p450"/>
    <property type="match status" value="1"/>
</dbReference>
<dbReference type="InterPro" id="IPR036396">
    <property type="entry name" value="Cyt_P450_sf"/>
</dbReference>
<keyword evidence="2" id="KW-1185">Reference proteome</keyword>
<name>A0AAD6ZCB4_9AGAR</name>
<proteinExistence type="predicted"/>
<dbReference type="InterPro" id="IPR001128">
    <property type="entry name" value="Cyt_P450"/>
</dbReference>
<gene>
    <name evidence="1" type="ORF">DFH08DRAFT_421371</name>
</gene>
<reference evidence="1" key="1">
    <citation type="submission" date="2023-03" db="EMBL/GenBank/DDBJ databases">
        <title>Massive genome expansion in bonnet fungi (Mycena s.s.) driven by repeated elements and novel gene families across ecological guilds.</title>
        <authorList>
            <consortium name="Lawrence Berkeley National Laboratory"/>
            <person name="Harder C.B."/>
            <person name="Miyauchi S."/>
            <person name="Viragh M."/>
            <person name="Kuo A."/>
            <person name="Thoen E."/>
            <person name="Andreopoulos B."/>
            <person name="Lu D."/>
            <person name="Skrede I."/>
            <person name="Drula E."/>
            <person name="Henrissat B."/>
            <person name="Morin E."/>
            <person name="Kohler A."/>
            <person name="Barry K."/>
            <person name="LaButti K."/>
            <person name="Morin E."/>
            <person name="Salamov A."/>
            <person name="Lipzen A."/>
            <person name="Mereny Z."/>
            <person name="Hegedus B."/>
            <person name="Baldrian P."/>
            <person name="Stursova M."/>
            <person name="Weitz H."/>
            <person name="Taylor A."/>
            <person name="Grigoriev I.V."/>
            <person name="Nagy L.G."/>
            <person name="Martin F."/>
            <person name="Kauserud H."/>
        </authorList>
    </citation>
    <scope>NUCLEOTIDE SEQUENCE</scope>
    <source>
        <strain evidence="1">CBHHK002</strain>
    </source>
</reference>
<dbReference type="AlphaFoldDB" id="A0AAD6ZCB4"/>
<sequence>MQLSYLDAVCRKTLRLYPLSPVMLRTSLADTVLPLTTPIHRRDGAEISALHIPRGTEFMLSVHAANRAPSVWPQCGGVETREVACAIAAECGRRACDRRVSASKAPKERTYLIERGWEKRPILRGL</sequence>
<dbReference type="GO" id="GO:0005506">
    <property type="term" value="F:iron ion binding"/>
    <property type="evidence" value="ECO:0007669"/>
    <property type="project" value="InterPro"/>
</dbReference>
<dbReference type="GO" id="GO:0004497">
    <property type="term" value="F:monooxygenase activity"/>
    <property type="evidence" value="ECO:0007669"/>
    <property type="project" value="InterPro"/>
</dbReference>
<protein>
    <recommendedName>
        <fullName evidence="3">Cytochrome P450</fullName>
    </recommendedName>
</protein>
<dbReference type="Proteomes" id="UP001218218">
    <property type="component" value="Unassembled WGS sequence"/>
</dbReference>
<dbReference type="GO" id="GO:0020037">
    <property type="term" value="F:heme binding"/>
    <property type="evidence" value="ECO:0007669"/>
    <property type="project" value="InterPro"/>
</dbReference>